<proteinExistence type="predicted"/>
<name>A0A5M6ZAC6_9PROT</name>
<feature type="DNA-binding region" description="H-T-H motif" evidence="4">
    <location>
        <begin position="43"/>
        <end position="62"/>
    </location>
</feature>
<dbReference type="Pfam" id="PF00440">
    <property type="entry name" value="TetR_N"/>
    <property type="match status" value="1"/>
</dbReference>
<dbReference type="InterPro" id="IPR050109">
    <property type="entry name" value="HTH-type_TetR-like_transc_reg"/>
</dbReference>
<evidence type="ECO:0000256" key="1">
    <source>
        <dbReference type="ARBA" id="ARBA00023015"/>
    </source>
</evidence>
<dbReference type="GO" id="GO:0003700">
    <property type="term" value="F:DNA-binding transcription factor activity"/>
    <property type="evidence" value="ECO:0007669"/>
    <property type="project" value="TreeGrafter"/>
</dbReference>
<dbReference type="Gene3D" id="1.10.357.10">
    <property type="entry name" value="Tetracycline Repressor, domain 2"/>
    <property type="match status" value="1"/>
</dbReference>
<organism evidence="6 7">
    <name type="scientific">Alkalicaulis satelles</name>
    <dbReference type="NCBI Taxonomy" id="2609175"/>
    <lineage>
        <taxon>Bacteria</taxon>
        <taxon>Pseudomonadati</taxon>
        <taxon>Pseudomonadota</taxon>
        <taxon>Alphaproteobacteria</taxon>
        <taxon>Maricaulales</taxon>
        <taxon>Maricaulaceae</taxon>
        <taxon>Alkalicaulis</taxon>
    </lineage>
</organism>
<dbReference type="PROSITE" id="PS50977">
    <property type="entry name" value="HTH_TETR_2"/>
    <property type="match status" value="1"/>
</dbReference>
<keyword evidence="2 4" id="KW-0238">DNA-binding</keyword>
<dbReference type="EMBL" id="VWOJ01000004">
    <property type="protein sequence ID" value="KAA5801652.1"/>
    <property type="molecule type" value="Genomic_DNA"/>
</dbReference>
<dbReference type="PANTHER" id="PTHR30055">
    <property type="entry name" value="HTH-TYPE TRANSCRIPTIONAL REGULATOR RUTR"/>
    <property type="match status" value="1"/>
</dbReference>
<accession>A0A5M6ZAC6</accession>
<dbReference type="Proteomes" id="UP000325122">
    <property type="component" value="Unassembled WGS sequence"/>
</dbReference>
<keyword evidence="7" id="KW-1185">Reference proteome</keyword>
<dbReference type="AlphaFoldDB" id="A0A5M6ZAC6"/>
<gene>
    <name evidence="6" type="ORF">F1654_12230</name>
</gene>
<evidence type="ECO:0000313" key="7">
    <source>
        <dbReference type="Proteomes" id="UP000325122"/>
    </source>
</evidence>
<evidence type="ECO:0000256" key="3">
    <source>
        <dbReference type="ARBA" id="ARBA00023163"/>
    </source>
</evidence>
<feature type="domain" description="HTH tetR-type" evidence="5">
    <location>
        <begin position="20"/>
        <end position="80"/>
    </location>
</feature>
<sequence>MSTPNKTDGQVIELDTLNESSQRERVLASALEVFSREGFEGASTRQIAAGADCNHAMIRYYFGSKDELWRAAVSFLFERSDRELSVDDAMRTALLTGERKAFEDWIRRYVGYCARHPDHARIMVQASIRDDERLAWAAGEYIKRQHSEMRPVLFAMMDKGVLPRFETTLHAGYILVAACQMLFTLAPEVRLLHGVDVTDPEVIARHADTVIAMMLR</sequence>
<evidence type="ECO:0000256" key="2">
    <source>
        <dbReference type="ARBA" id="ARBA00023125"/>
    </source>
</evidence>
<reference evidence="6 7" key="1">
    <citation type="submission" date="2019-09" db="EMBL/GenBank/DDBJ databases">
        <authorList>
            <person name="Kevbrin V."/>
            <person name="Grouzdev D.S."/>
        </authorList>
    </citation>
    <scope>NUCLEOTIDE SEQUENCE [LARGE SCALE GENOMIC DNA]</scope>
    <source>
        <strain evidence="6 7">G-192</strain>
    </source>
</reference>
<dbReference type="SUPFAM" id="SSF48498">
    <property type="entry name" value="Tetracyclin repressor-like, C-terminal domain"/>
    <property type="match status" value="1"/>
</dbReference>
<evidence type="ECO:0000256" key="4">
    <source>
        <dbReference type="PROSITE-ProRule" id="PRU00335"/>
    </source>
</evidence>
<dbReference type="PANTHER" id="PTHR30055:SF234">
    <property type="entry name" value="HTH-TYPE TRANSCRIPTIONAL REGULATOR BETI"/>
    <property type="match status" value="1"/>
</dbReference>
<evidence type="ECO:0000259" key="5">
    <source>
        <dbReference type="PROSITE" id="PS50977"/>
    </source>
</evidence>
<dbReference type="InterPro" id="IPR001647">
    <property type="entry name" value="HTH_TetR"/>
</dbReference>
<dbReference type="InterPro" id="IPR036271">
    <property type="entry name" value="Tet_transcr_reg_TetR-rel_C_sf"/>
</dbReference>
<dbReference type="GO" id="GO:0000976">
    <property type="term" value="F:transcription cis-regulatory region binding"/>
    <property type="evidence" value="ECO:0007669"/>
    <property type="project" value="TreeGrafter"/>
</dbReference>
<dbReference type="InterPro" id="IPR009057">
    <property type="entry name" value="Homeodomain-like_sf"/>
</dbReference>
<dbReference type="Gene3D" id="1.10.10.60">
    <property type="entry name" value="Homeodomain-like"/>
    <property type="match status" value="1"/>
</dbReference>
<evidence type="ECO:0000313" key="6">
    <source>
        <dbReference type="EMBL" id="KAA5801652.1"/>
    </source>
</evidence>
<comment type="caution">
    <text evidence="6">The sequence shown here is derived from an EMBL/GenBank/DDBJ whole genome shotgun (WGS) entry which is preliminary data.</text>
</comment>
<dbReference type="RefSeq" id="WP_150023840.1">
    <property type="nucleotide sequence ID" value="NZ_VWOJ01000004.1"/>
</dbReference>
<keyword evidence="1" id="KW-0805">Transcription regulation</keyword>
<keyword evidence="3" id="KW-0804">Transcription</keyword>
<dbReference type="SUPFAM" id="SSF46689">
    <property type="entry name" value="Homeodomain-like"/>
    <property type="match status" value="1"/>
</dbReference>
<protein>
    <submittedName>
        <fullName evidence="6">TetR/AcrR family transcriptional regulator</fullName>
    </submittedName>
</protein>